<dbReference type="Gene3D" id="1.20.1290.30">
    <property type="match status" value="1"/>
</dbReference>
<dbReference type="RefSeq" id="WP_378375097.1">
    <property type="nucleotide sequence ID" value="NZ_JBHMAS010000049.1"/>
</dbReference>
<organism evidence="1 2">
    <name type="scientific">Rhodococcus baikonurensis</name>
    <dbReference type="NCBI Taxonomy" id="172041"/>
    <lineage>
        <taxon>Bacteria</taxon>
        <taxon>Bacillati</taxon>
        <taxon>Actinomycetota</taxon>
        <taxon>Actinomycetes</taxon>
        <taxon>Mycobacteriales</taxon>
        <taxon>Nocardiaceae</taxon>
        <taxon>Rhodococcus</taxon>
        <taxon>Rhodococcus erythropolis group</taxon>
    </lineage>
</organism>
<evidence type="ECO:0000313" key="1">
    <source>
        <dbReference type="EMBL" id="MFB9781524.1"/>
    </source>
</evidence>
<evidence type="ECO:0000313" key="2">
    <source>
        <dbReference type="Proteomes" id="UP001589587"/>
    </source>
</evidence>
<dbReference type="EMBL" id="JBHMAS010000049">
    <property type="protein sequence ID" value="MFB9781524.1"/>
    <property type="molecule type" value="Genomic_DNA"/>
</dbReference>
<comment type="caution">
    <text evidence="1">The sequence shown here is derived from an EMBL/GenBank/DDBJ whole genome shotgun (WGS) entry which is preliminary data.</text>
</comment>
<reference evidence="1 2" key="1">
    <citation type="submission" date="2024-09" db="EMBL/GenBank/DDBJ databases">
        <authorList>
            <person name="Sun Q."/>
            <person name="Mori K."/>
        </authorList>
    </citation>
    <scope>NUCLEOTIDE SEQUENCE [LARGE SCALE GENOMIC DNA]</scope>
    <source>
        <strain evidence="1 2">JCM 11411</strain>
    </source>
</reference>
<dbReference type="InterPro" id="IPR037210">
    <property type="entry name" value="YoaC-like_sf"/>
</dbReference>
<gene>
    <name evidence="1" type="ORF">ACFFQ6_17680</name>
</gene>
<accession>A0ABV5XGJ6</accession>
<dbReference type="Proteomes" id="UP001589587">
    <property type="component" value="Unassembled WGS sequence"/>
</dbReference>
<proteinExistence type="predicted"/>
<sequence length="95" mass="10665">MTLIINHSNTINAGYEKRDVISILLALHDAGYDLPAEAIQAWALGHVWRTQNANHLTDYCTQIKRGGRPRFRGASALRPDNVAVWRNELVGEQIT</sequence>
<name>A0ABV5XGJ6_9NOCA</name>
<protein>
    <submittedName>
        <fullName evidence="1">Uncharacterized protein</fullName>
    </submittedName>
</protein>
<keyword evidence="2" id="KW-1185">Reference proteome</keyword>